<reference evidence="2" key="2">
    <citation type="submission" date="2022-01" db="EMBL/GenBank/DDBJ databases">
        <authorList>
            <person name="Yamashiro T."/>
            <person name="Shiraishi A."/>
            <person name="Satake H."/>
            <person name="Nakayama K."/>
        </authorList>
    </citation>
    <scope>NUCLEOTIDE SEQUENCE</scope>
</reference>
<feature type="compositionally biased region" description="Basic and acidic residues" evidence="1">
    <location>
        <begin position="76"/>
        <end position="105"/>
    </location>
</feature>
<protein>
    <submittedName>
        <fullName evidence="2">Uncharacterized protein</fullName>
    </submittedName>
</protein>
<organism evidence="2 3">
    <name type="scientific">Tanacetum coccineum</name>
    <dbReference type="NCBI Taxonomy" id="301880"/>
    <lineage>
        <taxon>Eukaryota</taxon>
        <taxon>Viridiplantae</taxon>
        <taxon>Streptophyta</taxon>
        <taxon>Embryophyta</taxon>
        <taxon>Tracheophyta</taxon>
        <taxon>Spermatophyta</taxon>
        <taxon>Magnoliopsida</taxon>
        <taxon>eudicotyledons</taxon>
        <taxon>Gunneridae</taxon>
        <taxon>Pentapetalae</taxon>
        <taxon>asterids</taxon>
        <taxon>campanulids</taxon>
        <taxon>Asterales</taxon>
        <taxon>Asteraceae</taxon>
        <taxon>Asteroideae</taxon>
        <taxon>Anthemideae</taxon>
        <taxon>Anthemidinae</taxon>
        <taxon>Tanacetum</taxon>
    </lineage>
</organism>
<evidence type="ECO:0000313" key="3">
    <source>
        <dbReference type="Proteomes" id="UP001151760"/>
    </source>
</evidence>
<feature type="compositionally biased region" description="Basic and acidic residues" evidence="1">
    <location>
        <begin position="120"/>
        <end position="146"/>
    </location>
</feature>
<reference evidence="2" key="1">
    <citation type="journal article" date="2022" name="Int. J. Mol. Sci.">
        <title>Draft Genome of Tanacetum Coccineum: Genomic Comparison of Closely Related Tanacetum-Family Plants.</title>
        <authorList>
            <person name="Yamashiro T."/>
            <person name="Shiraishi A."/>
            <person name="Nakayama K."/>
            <person name="Satake H."/>
        </authorList>
    </citation>
    <scope>NUCLEOTIDE SEQUENCE</scope>
</reference>
<evidence type="ECO:0000313" key="2">
    <source>
        <dbReference type="EMBL" id="GJT27942.1"/>
    </source>
</evidence>
<feature type="region of interest" description="Disordered" evidence="1">
    <location>
        <begin position="57"/>
        <end position="146"/>
    </location>
</feature>
<name>A0ABQ5CNE8_9ASTR</name>
<accession>A0ABQ5CNE8</accession>
<feature type="compositionally biased region" description="Basic and acidic residues" evidence="1">
    <location>
        <begin position="1"/>
        <end position="20"/>
    </location>
</feature>
<dbReference type="EMBL" id="BQNB010014420">
    <property type="protein sequence ID" value="GJT27942.1"/>
    <property type="molecule type" value="Genomic_DNA"/>
</dbReference>
<sequence>MVDSQLVKEEVRVLEPRDVGTETQKGPTEPVSQTQTTHSPSPAFVKENIDALRTIIKEHDRQNKTKTAPRKLVYAESKREASDELMARSFSDRLSLESSDTSDKRGKAHSASKSQKSLFKGKDPSHPRRSRRLENQSRAKERTRRE</sequence>
<dbReference type="Proteomes" id="UP001151760">
    <property type="component" value="Unassembled WGS sequence"/>
</dbReference>
<feature type="compositionally biased region" description="Polar residues" evidence="1">
    <location>
        <begin position="21"/>
        <end position="40"/>
    </location>
</feature>
<gene>
    <name evidence="2" type="ORF">Tco_0908217</name>
</gene>
<feature type="region of interest" description="Disordered" evidence="1">
    <location>
        <begin position="1"/>
        <end position="44"/>
    </location>
</feature>
<evidence type="ECO:0000256" key="1">
    <source>
        <dbReference type="SAM" id="MobiDB-lite"/>
    </source>
</evidence>
<proteinExistence type="predicted"/>
<keyword evidence="3" id="KW-1185">Reference proteome</keyword>
<comment type="caution">
    <text evidence="2">The sequence shown here is derived from an EMBL/GenBank/DDBJ whole genome shotgun (WGS) entry which is preliminary data.</text>
</comment>